<dbReference type="InterPro" id="IPR036812">
    <property type="entry name" value="NAD(P)_OxRdtase_dom_sf"/>
</dbReference>
<proteinExistence type="predicted"/>
<dbReference type="PANTHER" id="PTHR11732">
    <property type="entry name" value="ALDO/KETO REDUCTASE"/>
    <property type="match status" value="1"/>
</dbReference>
<reference evidence="3 4" key="2">
    <citation type="submission" date="2019-11" db="EMBL/GenBank/DDBJ databases">
        <authorList>
            <person name="Lu H."/>
        </authorList>
    </citation>
    <scope>NUCLEOTIDE SEQUENCE [LARGE SCALE GENOMIC DNA]</scope>
    <source>
        <strain evidence="3 4">FIM1</strain>
    </source>
</reference>
<dbReference type="PROSITE" id="PS00063">
    <property type="entry name" value="ALDOKETO_REDUCTASE_3"/>
    <property type="match status" value="1"/>
</dbReference>
<sequence length="338" mass="38907">MKYTYNPPAMLHPLSTEIYFTFNNGNKVPAFGLGTAAQLNRVSETKQAVKAAVKAGYRHIDTAWAYGVEEYVGEALQELFEEGVVKREDLHITSKVWHTMWDEVDRSLNESLKRLRLDYVDLFLQHWPLCSQKVHDPHFVDQTAKDPVDENGKPLYDERGDWIQTYKDIEKIYLDPNDTRVRAIGVSNFPIEYLERVLNECKVVPVCNQVELHPHLPQRDLCDFCREHNILVTAYSPFGGNDAPLLNAPIIREMCAKYDATSNEILTSYHLRQGTIVIPRSLNPTRIAANKSFIPLSEEDINKLNEFGKQNRKRLINSPTFAVIPSFKEDFIRDQKQS</sequence>
<dbReference type="Proteomes" id="UP000422736">
    <property type="component" value="Chromosome 3"/>
</dbReference>
<reference evidence="3 4" key="1">
    <citation type="submission" date="2016-03" db="EMBL/GenBank/DDBJ databases">
        <title>How can Kluyveromyces marxianus grow so fast - potential evolutionary course in Saccharomyces Complex revealed by comparative genomics.</title>
        <authorList>
            <person name="Mo W."/>
            <person name="Lu W."/>
            <person name="Yang X."/>
            <person name="Qi J."/>
            <person name="Lv H."/>
        </authorList>
    </citation>
    <scope>NUCLEOTIDE SEQUENCE [LARGE SCALE GENOMIC DNA]</scope>
    <source>
        <strain evidence="3 4">FIM1</strain>
    </source>
</reference>
<dbReference type="InterPro" id="IPR023210">
    <property type="entry name" value="NADP_OxRdtase_dom"/>
</dbReference>
<dbReference type="Pfam" id="PF00248">
    <property type="entry name" value="Aldo_ket_red"/>
    <property type="match status" value="1"/>
</dbReference>
<dbReference type="Gene3D" id="3.20.20.100">
    <property type="entry name" value="NADP-dependent oxidoreductase domain"/>
    <property type="match status" value="1"/>
</dbReference>
<dbReference type="SUPFAM" id="SSF51430">
    <property type="entry name" value="NAD(P)-linked oxidoreductase"/>
    <property type="match status" value="1"/>
</dbReference>
<dbReference type="PROSITE" id="PS00798">
    <property type="entry name" value="ALDOKETO_REDUCTASE_1"/>
    <property type="match status" value="1"/>
</dbReference>
<dbReference type="PROSITE" id="PS00062">
    <property type="entry name" value="ALDOKETO_REDUCTASE_2"/>
    <property type="match status" value="1"/>
</dbReference>
<dbReference type="EMBL" id="CP015056">
    <property type="protein sequence ID" value="QGN15587.1"/>
    <property type="molecule type" value="Genomic_DNA"/>
</dbReference>
<evidence type="ECO:0000313" key="4">
    <source>
        <dbReference type="Proteomes" id="UP000422736"/>
    </source>
</evidence>
<dbReference type="InterPro" id="IPR018170">
    <property type="entry name" value="Aldo/ket_reductase_CS"/>
</dbReference>
<protein>
    <submittedName>
        <fullName evidence="3">D-arabinose dehydrogenase</fullName>
    </submittedName>
</protein>
<organism evidence="3 4">
    <name type="scientific">Kluyveromyces marxianus</name>
    <name type="common">Yeast</name>
    <name type="synonym">Candida kefyr</name>
    <dbReference type="NCBI Taxonomy" id="4911"/>
    <lineage>
        <taxon>Eukaryota</taxon>
        <taxon>Fungi</taxon>
        <taxon>Dikarya</taxon>
        <taxon>Ascomycota</taxon>
        <taxon>Saccharomycotina</taxon>
        <taxon>Saccharomycetes</taxon>
        <taxon>Saccharomycetales</taxon>
        <taxon>Saccharomycetaceae</taxon>
        <taxon>Kluyveromyces</taxon>
    </lineage>
</organism>
<dbReference type="InterPro" id="IPR020471">
    <property type="entry name" value="AKR"/>
</dbReference>
<keyword evidence="4" id="KW-1185">Reference proteome</keyword>
<evidence type="ECO:0000259" key="2">
    <source>
        <dbReference type="Pfam" id="PF00248"/>
    </source>
</evidence>
<gene>
    <name evidence="3" type="primary">ARA1</name>
    <name evidence="3" type="ORF">FIM1_2279</name>
</gene>
<feature type="domain" description="NADP-dependent oxidoreductase" evidence="2">
    <location>
        <begin position="39"/>
        <end position="307"/>
    </location>
</feature>
<evidence type="ECO:0000313" key="3">
    <source>
        <dbReference type="EMBL" id="QGN15587.1"/>
    </source>
</evidence>
<name>A0ABX6EU72_KLUMA</name>
<dbReference type="PRINTS" id="PR00069">
    <property type="entry name" value="ALDKETRDTASE"/>
</dbReference>
<accession>A0ABX6EU72</accession>
<keyword evidence="1" id="KW-0560">Oxidoreductase</keyword>
<evidence type="ECO:0000256" key="1">
    <source>
        <dbReference type="ARBA" id="ARBA00023002"/>
    </source>
</evidence>
<dbReference type="PIRSF" id="PIRSF000097">
    <property type="entry name" value="AKR"/>
    <property type="match status" value="1"/>
</dbReference>